<evidence type="ECO:0000313" key="5">
    <source>
        <dbReference type="WBParaSite" id="maker-uti_cns_0010459-snap-gene-0.2-mRNA-1"/>
    </source>
</evidence>
<organism evidence="3 4">
    <name type="scientific">Macrostomum lignano</name>
    <dbReference type="NCBI Taxonomy" id="282301"/>
    <lineage>
        <taxon>Eukaryota</taxon>
        <taxon>Metazoa</taxon>
        <taxon>Spiralia</taxon>
        <taxon>Lophotrochozoa</taxon>
        <taxon>Platyhelminthes</taxon>
        <taxon>Rhabditophora</taxon>
        <taxon>Macrostomorpha</taxon>
        <taxon>Macrostomida</taxon>
        <taxon>Macrostomidae</taxon>
        <taxon>Macrostomum</taxon>
    </lineage>
</organism>
<keyword evidence="3" id="KW-1185">Reference proteome</keyword>
<feature type="transmembrane region" description="Helical" evidence="2">
    <location>
        <begin position="130"/>
        <end position="153"/>
    </location>
</feature>
<feature type="compositionally biased region" description="Gly residues" evidence="1">
    <location>
        <begin position="64"/>
        <end position="82"/>
    </location>
</feature>
<evidence type="ECO:0000313" key="3">
    <source>
        <dbReference type="Proteomes" id="UP000095280"/>
    </source>
</evidence>
<name>A0A1I8GVZ7_9PLAT</name>
<keyword evidence="2" id="KW-0812">Transmembrane</keyword>
<dbReference type="WBParaSite" id="maker-uti_cns_0010459-snap-gene-0.2-mRNA-1">
    <property type="protein sequence ID" value="maker-uti_cns_0010459-snap-gene-0.2-mRNA-1"/>
    <property type="gene ID" value="maker-uti_cns_0010459-snap-gene-0.2"/>
</dbReference>
<dbReference type="WBParaSite" id="maker-uti_cns_0003380-snap-gene-0.2-mRNA-1">
    <property type="protein sequence ID" value="maker-uti_cns_0003380-snap-gene-0.2-mRNA-1"/>
    <property type="gene ID" value="maker-uti_cns_0003380-snap-gene-0.2"/>
</dbReference>
<feature type="transmembrane region" description="Helical" evidence="2">
    <location>
        <begin position="197"/>
        <end position="226"/>
    </location>
</feature>
<evidence type="ECO:0000256" key="2">
    <source>
        <dbReference type="SAM" id="Phobius"/>
    </source>
</evidence>
<feature type="transmembrane region" description="Helical" evidence="2">
    <location>
        <begin position="165"/>
        <end position="191"/>
    </location>
</feature>
<reference evidence="4 5" key="1">
    <citation type="submission" date="2016-11" db="UniProtKB">
        <authorList>
            <consortium name="WormBaseParasite"/>
        </authorList>
    </citation>
    <scope>IDENTIFICATION</scope>
</reference>
<protein>
    <submittedName>
        <fullName evidence="4 5">Acyl_transf_3 domain-containing protein</fullName>
    </submittedName>
</protein>
<feature type="transmembrane region" description="Helical" evidence="2">
    <location>
        <begin position="102"/>
        <end position="124"/>
    </location>
</feature>
<proteinExistence type="predicted"/>
<evidence type="ECO:0000256" key="1">
    <source>
        <dbReference type="SAM" id="MobiDB-lite"/>
    </source>
</evidence>
<keyword evidence="2" id="KW-1133">Transmembrane helix</keyword>
<accession>A0A1I8GVZ7</accession>
<feature type="region of interest" description="Disordered" evidence="1">
    <location>
        <begin position="63"/>
        <end position="82"/>
    </location>
</feature>
<sequence length="229" mass="23363">RPRSSLAASILGALKQPDERPQPNGDVGADHRRPVSAAAASYVNGGTPDTANSVSASRVTIVSDGGGGGGGSGDGVSGGRIGGSSRGTLQERDELLLDRVKLLACYSFVLLHSVVLVALDAIMMKRGCSGLLGASFFVLAATLALLPACALLAASQPRSRGRRALIGLCCLWGLVLLGDAVWVCLVFPWLASACVGTALIGTVAIGLVCCPASLVAFVILHGWLAINRF</sequence>
<dbReference type="Proteomes" id="UP000095280">
    <property type="component" value="Unplaced"/>
</dbReference>
<evidence type="ECO:0000313" key="4">
    <source>
        <dbReference type="WBParaSite" id="maker-uti_cns_0003380-snap-gene-0.2-mRNA-1"/>
    </source>
</evidence>
<feature type="region of interest" description="Disordered" evidence="1">
    <location>
        <begin position="1"/>
        <end position="33"/>
    </location>
</feature>
<keyword evidence="2" id="KW-0472">Membrane</keyword>
<dbReference type="AlphaFoldDB" id="A0A1I8GVZ7"/>